<keyword evidence="5" id="KW-0648">Protein biosynthesis</keyword>
<dbReference type="GO" id="GO:0004822">
    <property type="term" value="F:isoleucine-tRNA ligase activity"/>
    <property type="evidence" value="ECO:0007669"/>
    <property type="project" value="UniProtKB-EC"/>
</dbReference>
<evidence type="ECO:0000256" key="2">
    <source>
        <dbReference type="ARBA" id="ARBA00022598"/>
    </source>
</evidence>
<keyword evidence="3" id="KW-0547">Nucleotide-binding</keyword>
<comment type="caution">
    <text evidence="10">The sequence shown here is derived from an EMBL/GenBank/DDBJ whole genome shotgun (WGS) entry which is preliminary data.</text>
</comment>
<dbReference type="GO" id="GO:0005524">
    <property type="term" value="F:ATP binding"/>
    <property type="evidence" value="ECO:0007669"/>
    <property type="project" value="UniProtKB-KW"/>
</dbReference>
<dbReference type="Gene3D" id="1.10.730.20">
    <property type="match status" value="1"/>
</dbReference>
<dbReference type="GO" id="GO:0000049">
    <property type="term" value="F:tRNA binding"/>
    <property type="evidence" value="ECO:0007669"/>
    <property type="project" value="InterPro"/>
</dbReference>
<evidence type="ECO:0000259" key="9">
    <source>
        <dbReference type="Pfam" id="PF08264"/>
    </source>
</evidence>
<evidence type="ECO:0000256" key="4">
    <source>
        <dbReference type="ARBA" id="ARBA00022840"/>
    </source>
</evidence>
<protein>
    <submittedName>
        <fullName evidence="10">Isoleucine--tRNA ligase</fullName>
    </submittedName>
</protein>
<feature type="domain" description="Aminoacyl-tRNA synthetase class Ia" evidence="8">
    <location>
        <begin position="7"/>
        <end position="170"/>
    </location>
</feature>
<dbReference type="SUPFAM" id="SSF52374">
    <property type="entry name" value="Nucleotidylyl transferase"/>
    <property type="match status" value="1"/>
</dbReference>
<dbReference type="CDD" id="cd07960">
    <property type="entry name" value="Anticodon_Ia_Ile_BEm"/>
    <property type="match status" value="1"/>
</dbReference>
<dbReference type="Proteomes" id="UP000035762">
    <property type="component" value="Unassembled WGS sequence"/>
</dbReference>
<dbReference type="Pfam" id="PF00133">
    <property type="entry name" value="tRNA-synt_1"/>
    <property type="match status" value="1"/>
</dbReference>
<evidence type="ECO:0000313" key="11">
    <source>
        <dbReference type="Proteomes" id="UP000035762"/>
    </source>
</evidence>
<dbReference type="InterPro" id="IPR009080">
    <property type="entry name" value="tRNAsynth_Ia_anticodon-bd"/>
</dbReference>
<evidence type="ECO:0000256" key="6">
    <source>
        <dbReference type="ARBA" id="ARBA00023146"/>
    </source>
</evidence>
<reference evidence="10 11" key="1">
    <citation type="journal article" date="2014" name="Genome Announc.">
        <title>Genome Sequence of Afipia felis Strain 76713, Isolated in Hospital Water Using an Amoeba Co-Culture Procedure.</title>
        <authorList>
            <person name="Benamar S."/>
            <person name="La Scola B."/>
            <person name="Croce O."/>
        </authorList>
    </citation>
    <scope>NUCLEOTIDE SEQUENCE [LARGE SCALE GENOMIC DNA]</scope>
    <source>
        <strain evidence="10 11">76713</strain>
    </source>
</reference>
<dbReference type="PANTHER" id="PTHR42765">
    <property type="entry name" value="SOLEUCYL-TRNA SYNTHETASE"/>
    <property type="match status" value="1"/>
</dbReference>
<keyword evidence="2 10" id="KW-0436">Ligase</keyword>
<comment type="similarity">
    <text evidence="1">Belongs to the class-I aminoacyl-tRNA synthetase family. IleS type 1 subfamily.</text>
</comment>
<dbReference type="EMBL" id="CCAZ020000002">
    <property type="protein sequence ID" value="CEG09337.1"/>
    <property type="molecule type" value="Genomic_DNA"/>
</dbReference>
<dbReference type="InterPro" id="IPR002300">
    <property type="entry name" value="aa-tRNA-synth_Ia"/>
</dbReference>
<sequence length="462" mass="51360">MEILRDEAVDLRVAEAFMSEGADAWYADGARERFLGDHAKDGWQKVDDILDVWFDSGSTHAFVLEDAQQFPGLAGIKRKADGGNDTVMYLEGSDQHRGWFHSSLLESCGTRGRAPYDIVLTHGFTLDEHGRKMSKSLGNTTAPQDVIKQSGADILRLWVAQSDYSDDLRIGPEILKGTIETYRKLRNTIRWMLGSLAHFHDADRIKADDMPELERLMLHRLSEIDAVVRQAYSEFDYKTVIAALSHFMNTELSAFYFDIRKDTLYCDPPSSVARKAALTVIDYLFRSIVTWLAPILSFTAEEAWLSRYPDASSVHLEPFQSVLAAWRDDALAQKWEAIREVRRVVTGALEVERAAKRIGSSLEASPLVYVSDMALLGTLADIDLAEICITSNAMVTNEAPPAGAFTLNDVPGVAVVVEKAAGTKCARSWKILPTVGDDPEYPDVTPRDAQALREWKALGGTV</sequence>
<dbReference type="InterPro" id="IPR033708">
    <property type="entry name" value="Anticodon_Ile_BEm"/>
</dbReference>
<evidence type="ECO:0000259" key="8">
    <source>
        <dbReference type="Pfam" id="PF00133"/>
    </source>
</evidence>
<evidence type="ECO:0000256" key="1">
    <source>
        <dbReference type="ARBA" id="ARBA00006887"/>
    </source>
</evidence>
<dbReference type="STRING" id="1035.BN961_02762"/>
<keyword evidence="4" id="KW-0067">ATP-binding</keyword>
<organism evidence="10 11">
    <name type="scientific">Afipia felis</name>
    <name type="common">Cat scratch disease bacillus</name>
    <dbReference type="NCBI Taxonomy" id="1035"/>
    <lineage>
        <taxon>Bacteria</taxon>
        <taxon>Pseudomonadati</taxon>
        <taxon>Pseudomonadota</taxon>
        <taxon>Alphaproteobacteria</taxon>
        <taxon>Hyphomicrobiales</taxon>
        <taxon>Nitrobacteraceae</taxon>
        <taxon>Afipia</taxon>
    </lineage>
</organism>
<evidence type="ECO:0000256" key="5">
    <source>
        <dbReference type="ARBA" id="ARBA00022917"/>
    </source>
</evidence>
<comment type="catalytic activity">
    <reaction evidence="7">
        <text>tRNA(Ile) + L-isoleucine + ATP = L-isoleucyl-tRNA(Ile) + AMP + diphosphate</text>
        <dbReference type="Rhea" id="RHEA:11060"/>
        <dbReference type="Rhea" id="RHEA-COMP:9666"/>
        <dbReference type="Rhea" id="RHEA-COMP:9695"/>
        <dbReference type="ChEBI" id="CHEBI:30616"/>
        <dbReference type="ChEBI" id="CHEBI:33019"/>
        <dbReference type="ChEBI" id="CHEBI:58045"/>
        <dbReference type="ChEBI" id="CHEBI:78442"/>
        <dbReference type="ChEBI" id="CHEBI:78528"/>
        <dbReference type="ChEBI" id="CHEBI:456215"/>
        <dbReference type="EC" id="6.1.1.5"/>
    </reaction>
</comment>
<proteinExistence type="inferred from homology"/>
<evidence type="ECO:0000313" key="10">
    <source>
        <dbReference type="EMBL" id="CEG09337.1"/>
    </source>
</evidence>
<evidence type="ECO:0000256" key="7">
    <source>
        <dbReference type="ARBA" id="ARBA00048359"/>
    </source>
</evidence>
<dbReference type="SUPFAM" id="SSF47323">
    <property type="entry name" value="Anticodon-binding domain of a subclass of class I aminoacyl-tRNA synthetases"/>
    <property type="match status" value="1"/>
</dbReference>
<dbReference type="PANTHER" id="PTHR42765:SF1">
    <property type="entry name" value="ISOLEUCINE--TRNA LIGASE, MITOCHONDRIAL"/>
    <property type="match status" value="1"/>
</dbReference>
<evidence type="ECO:0000256" key="3">
    <source>
        <dbReference type="ARBA" id="ARBA00022741"/>
    </source>
</evidence>
<dbReference type="GO" id="GO:0005829">
    <property type="term" value="C:cytosol"/>
    <property type="evidence" value="ECO:0007669"/>
    <property type="project" value="TreeGrafter"/>
</dbReference>
<accession>A0A090MT30</accession>
<dbReference type="AlphaFoldDB" id="A0A090MT30"/>
<dbReference type="GO" id="GO:0006428">
    <property type="term" value="P:isoleucyl-tRNA aminoacylation"/>
    <property type="evidence" value="ECO:0007669"/>
    <property type="project" value="TreeGrafter"/>
</dbReference>
<dbReference type="InterPro" id="IPR050081">
    <property type="entry name" value="Ile-tRNA_ligase"/>
</dbReference>
<feature type="domain" description="Methionyl/Valyl/Leucyl/Isoleucyl-tRNA synthetase anticodon-binding" evidence="9">
    <location>
        <begin position="215"/>
        <end position="364"/>
    </location>
</feature>
<dbReference type="Gene3D" id="3.40.50.620">
    <property type="entry name" value="HUPs"/>
    <property type="match status" value="1"/>
</dbReference>
<keyword evidence="6" id="KW-0030">Aminoacyl-tRNA synthetase</keyword>
<dbReference type="InterPro" id="IPR013155">
    <property type="entry name" value="M/V/L/I-tRNA-synth_anticd-bd"/>
</dbReference>
<dbReference type="InterPro" id="IPR014729">
    <property type="entry name" value="Rossmann-like_a/b/a_fold"/>
</dbReference>
<name>A0A090MT30_AFIFE</name>
<dbReference type="Pfam" id="PF08264">
    <property type="entry name" value="Anticodon_1"/>
    <property type="match status" value="1"/>
</dbReference>
<keyword evidence="11" id="KW-1185">Reference proteome</keyword>
<gene>
    <name evidence="10" type="primary">ileS</name>
    <name evidence="10" type="ORF">BN961_02762</name>
</gene>